<accession>A0AB39I794</accession>
<dbReference type="RefSeq" id="WP_105641524.1">
    <property type="nucleotide sequence ID" value="NZ_CP162607.1"/>
</dbReference>
<dbReference type="AlphaFoldDB" id="A0AB39I794"/>
<dbReference type="EMBL" id="CP162607">
    <property type="protein sequence ID" value="XDK38216.1"/>
    <property type="molecule type" value="Genomic_DNA"/>
</dbReference>
<protein>
    <submittedName>
        <fullName evidence="1">Uncharacterized protein</fullName>
    </submittedName>
</protein>
<sequence>MCNCASEVEAKAKEKIATQLPDGAQSLTVELQGMAMILGKTLETKNKLNLHVEYQASKRGGGFKTVKQDLSMIGSYCMFCGEKYPEVA</sequence>
<reference evidence="1" key="1">
    <citation type="submission" date="2024-07" db="EMBL/GenBank/DDBJ databases">
        <title>Identification and characteristics of a novel species of coltsfoot's symbiotic bacteria.</title>
        <authorList>
            <person name="Juszczyk A."/>
            <person name="Jasielczuk I."/>
            <person name="Gurgul A."/>
            <person name="Rogala M."/>
            <person name="Kowalczyk A."/>
            <person name="Szmatola T."/>
            <person name="Kosecka-Strojek M."/>
            <person name="Arent Z."/>
            <person name="Latowski D."/>
        </authorList>
    </citation>
    <scope>NUCLEOTIDE SEQUENCE</scope>
    <source>
        <strain evidence="1">Hg7Tf</strain>
    </source>
</reference>
<name>A0AB39I794_9PSED</name>
<gene>
    <name evidence="1" type="ORF">AB4Y39_06010</name>
</gene>
<evidence type="ECO:0000313" key="1">
    <source>
        <dbReference type="EMBL" id="XDK38216.1"/>
    </source>
</evidence>
<proteinExistence type="predicted"/>
<organism evidence="1">
    <name type="scientific">Pseudomonas sp. Hg7Tf</name>
    <dbReference type="NCBI Taxonomy" id="3236988"/>
    <lineage>
        <taxon>Bacteria</taxon>
        <taxon>Pseudomonadati</taxon>
        <taxon>Pseudomonadota</taxon>
        <taxon>Gammaproteobacteria</taxon>
        <taxon>Pseudomonadales</taxon>
        <taxon>Pseudomonadaceae</taxon>
        <taxon>Pseudomonas</taxon>
    </lineage>
</organism>